<reference evidence="15 16" key="1">
    <citation type="journal article" date="2015" name="Genome Biol. Evol.">
        <title>Phylogenomic analyses indicate that early fungi evolved digesting cell walls of algal ancestors of land plants.</title>
        <authorList>
            <person name="Chang Y."/>
            <person name="Wang S."/>
            <person name="Sekimoto S."/>
            <person name="Aerts A.L."/>
            <person name="Choi C."/>
            <person name="Clum A."/>
            <person name="LaButti K.M."/>
            <person name="Lindquist E.A."/>
            <person name="Yee Ngan C."/>
            <person name="Ohm R.A."/>
            <person name="Salamov A.A."/>
            <person name="Grigoriev I.V."/>
            <person name="Spatafora J.W."/>
            <person name="Berbee M.L."/>
        </authorList>
    </citation>
    <scope>NUCLEOTIDE SEQUENCE [LARGE SCALE GENOMIC DNA]</scope>
    <source>
        <strain evidence="15 16">JEL478</strain>
    </source>
</reference>
<keyword evidence="6" id="KW-0347">Helicase</keyword>
<organism evidence="15 16">
    <name type="scientific">Gonapodya prolifera (strain JEL478)</name>
    <name type="common">Monoblepharis prolifera</name>
    <dbReference type="NCBI Taxonomy" id="1344416"/>
    <lineage>
        <taxon>Eukaryota</taxon>
        <taxon>Fungi</taxon>
        <taxon>Fungi incertae sedis</taxon>
        <taxon>Chytridiomycota</taxon>
        <taxon>Chytridiomycota incertae sedis</taxon>
        <taxon>Monoblepharidomycetes</taxon>
        <taxon>Monoblepharidales</taxon>
        <taxon>Gonapodyaceae</taxon>
        <taxon>Gonapodya</taxon>
    </lineage>
</organism>
<dbReference type="Pfam" id="PF21010">
    <property type="entry name" value="HA2_C"/>
    <property type="match status" value="1"/>
</dbReference>
<dbReference type="Pfam" id="PF00575">
    <property type="entry name" value="S1"/>
    <property type="match status" value="1"/>
</dbReference>
<dbReference type="CDD" id="cd05684">
    <property type="entry name" value="S1_DHX8_helicase"/>
    <property type="match status" value="1"/>
</dbReference>
<evidence type="ECO:0000259" key="14">
    <source>
        <dbReference type="PROSITE" id="PS51192"/>
    </source>
</evidence>
<feature type="domain" description="S1 motif" evidence="13">
    <location>
        <begin position="715"/>
        <end position="790"/>
    </location>
</feature>
<dbReference type="GO" id="GO:0005524">
    <property type="term" value="F:ATP binding"/>
    <property type="evidence" value="ECO:0007669"/>
    <property type="project" value="UniProtKB-KW"/>
</dbReference>
<feature type="compositionally biased region" description="Basic and acidic residues" evidence="11">
    <location>
        <begin position="669"/>
        <end position="699"/>
    </location>
</feature>
<dbReference type="GO" id="GO:0000390">
    <property type="term" value="P:spliceosomal complex disassembly"/>
    <property type="evidence" value="ECO:0007669"/>
    <property type="project" value="TreeGrafter"/>
</dbReference>
<dbReference type="EC" id="3.6.4.13" evidence="2"/>
<accession>A0A138ZXZ7</accession>
<feature type="transmembrane region" description="Helical" evidence="12">
    <location>
        <begin position="16"/>
        <end position="38"/>
    </location>
</feature>
<keyword evidence="5" id="KW-0378">Hydrolase</keyword>
<evidence type="ECO:0000256" key="8">
    <source>
        <dbReference type="ARBA" id="ARBA00023187"/>
    </source>
</evidence>
<dbReference type="Pfam" id="PF04408">
    <property type="entry name" value="WHD_HA2"/>
    <property type="match status" value="1"/>
</dbReference>
<dbReference type="PANTHER" id="PTHR18934:SF85">
    <property type="entry name" value="ATP-DEPENDENT RNA HELICASE DHX8"/>
    <property type="match status" value="1"/>
</dbReference>
<evidence type="ECO:0000256" key="6">
    <source>
        <dbReference type="ARBA" id="ARBA00022806"/>
    </source>
</evidence>
<dbReference type="InterPro" id="IPR011709">
    <property type="entry name" value="DEAD-box_helicase_OB_fold"/>
</dbReference>
<dbReference type="SMART" id="SM00487">
    <property type="entry name" value="DEXDc"/>
    <property type="match status" value="1"/>
</dbReference>
<gene>
    <name evidence="15" type="ORF">M427DRAFT_39076</name>
</gene>
<dbReference type="GO" id="GO:0071013">
    <property type="term" value="C:catalytic step 2 spliceosome"/>
    <property type="evidence" value="ECO:0007669"/>
    <property type="project" value="TreeGrafter"/>
</dbReference>
<keyword evidence="16" id="KW-1185">Reference proteome</keyword>
<dbReference type="InterPro" id="IPR014001">
    <property type="entry name" value="Helicase_ATP-bd"/>
</dbReference>
<dbReference type="InterPro" id="IPR003029">
    <property type="entry name" value="S1_domain"/>
</dbReference>
<dbReference type="GO" id="GO:0003723">
    <property type="term" value="F:RNA binding"/>
    <property type="evidence" value="ECO:0007669"/>
    <property type="project" value="TreeGrafter"/>
</dbReference>
<dbReference type="GO" id="GO:0016787">
    <property type="term" value="F:hydrolase activity"/>
    <property type="evidence" value="ECO:0007669"/>
    <property type="project" value="UniProtKB-KW"/>
</dbReference>
<dbReference type="Proteomes" id="UP000070544">
    <property type="component" value="Unassembled WGS sequence"/>
</dbReference>
<evidence type="ECO:0000256" key="10">
    <source>
        <dbReference type="ARBA" id="ARBA00047984"/>
    </source>
</evidence>
<proteinExistence type="inferred from homology"/>
<dbReference type="Gene3D" id="3.40.50.300">
    <property type="entry name" value="P-loop containing nucleotide triphosphate hydrolases"/>
    <property type="match status" value="3"/>
</dbReference>
<dbReference type="InterPro" id="IPR012340">
    <property type="entry name" value="NA-bd_OB-fold"/>
</dbReference>
<dbReference type="EMBL" id="KQ965869">
    <property type="protein sequence ID" value="KXS09372.1"/>
    <property type="molecule type" value="Genomic_DNA"/>
</dbReference>
<keyword evidence="12" id="KW-1133">Transmembrane helix</keyword>
<dbReference type="Gene3D" id="1.20.120.1080">
    <property type="match status" value="1"/>
</dbReference>
<name>A0A138ZXZ7_GONPJ</name>
<dbReference type="SUPFAM" id="SSF50249">
    <property type="entry name" value="Nucleic acid-binding proteins"/>
    <property type="match status" value="1"/>
</dbReference>
<dbReference type="PANTHER" id="PTHR18934">
    <property type="entry name" value="ATP-DEPENDENT RNA HELICASE"/>
    <property type="match status" value="1"/>
</dbReference>
<comment type="catalytic activity">
    <reaction evidence="10">
        <text>ATP + H2O = ADP + phosphate + H(+)</text>
        <dbReference type="Rhea" id="RHEA:13065"/>
        <dbReference type="ChEBI" id="CHEBI:15377"/>
        <dbReference type="ChEBI" id="CHEBI:15378"/>
        <dbReference type="ChEBI" id="CHEBI:30616"/>
        <dbReference type="ChEBI" id="CHEBI:43474"/>
        <dbReference type="ChEBI" id="CHEBI:456216"/>
        <dbReference type="EC" id="3.6.4.13"/>
    </reaction>
</comment>
<dbReference type="SMART" id="SM00847">
    <property type="entry name" value="HA2"/>
    <property type="match status" value="1"/>
</dbReference>
<feature type="compositionally biased region" description="Basic and acidic residues" evidence="11">
    <location>
        <begin position="586"/>
        <end position="600"/>
    </location>
</feature>
<dbReference type="InterPro" id="IPR021848">
    <property type="entry name" value="HODM_asu-like"/>
</dbReference>
<feature type="region of interest" description="Disordered" evidence="11">
    <location>
        <begin position="554"/>
        <end position="712"/>
    </location>
</feature>
<evidence type="ECO:0000256" key="2">
    <source>
        <dbReference type="ARBA" id="ARBA00012552"/>
    </source>
</evidence>
<dbReference type="Pfam" id="PF07717">
    <property type="entry name" value="OB_NTP_bind"/>
    <property type="match status" value="1"/>
</dbReference>
<dbReference type="SMART" id="SM00316">
    <property type="entry name" value="S1"/>
    <property type="match status" value="1"/>
</dbReference>
<dbReference type="OrthoDB" id="10253254at2759"/>
<dbReference type="InterPro" id="IPR027417">
    <property type="entry name" value="P-loop_NTPase"/>
</dbReference>
<keyword evidence="3" id="KW-0507">mRNA processing</keyword>
<dbReference type="GO" id="GO:0005684">
    <property type="term" value="C:U2-type spliceosomal complex"/>
    <property type="evidence" value="ECO:0007669"/>
    <property type="project" value="UniProtKB-ARBA"/>
</dbReference>
<dbReference type="CDD" id="cd18791">
    <property type="entry name" value="SF2_C_RHA"/>
    <property type="match status" value="1"/>
</dbReference>
<sequence>MSTSTLAETFQHPHRAIGAAIGVGCTFAAAVALFVSVAKTQTAGRKSSNRSTFVPEAEIEPFRGMRLPPQKVYSQPVDQQPYPHRQKLGLSLCPASEVVELDDNYLADMAIRDEAMREDPKDTCVHNPPSGADSLVDPVKLREANGELLDCVVAFLEKRYPDAFVWEQRDGERKVFVNRLRGHVWDIAQGGKDRQRPLWVLGKLTQADWVIVMSGTAASGADADGEYVFASSVNIFSFPGQIQRERIGKPLSFVHHPVPKYAEQLQRNMNKFFESGLRLNKPINRFNWLLTDDTRMWRKDVESFAFNKDAGVAAAQSTSTSAPSAAAPAGHVANMLMYRVERQTLARLPKTGAIAFGIKTNMHTLRQAVESEGPTFALALERAITGLDASVKNYKGLSPDLIKSVLGYLDSVIEAAGGRDKVAAQLDTSKSRAGHDDRRVTPRGSWVATAAIVTPPHSTPPLPPLHFSHSPPTPHAMSANALAKLERLSLVSKISAEVQNHVGVNDKSVAEFLLHVHNENPDLAAFKAALREMDLPDSLLESIHRLVNTLSTGATATQGGEKRKTADGADTATKKQRTSGWEGESDAGKEVDPDREEAKRERVKKFPGLAIPDSDPQPAYNPDEDDADPRKVKVENTVSALEGLISSARREADERDARRGGDRDDDWGWGDRDRDRDRGRGRGDRDDRDRGRDRDDHRASRGSHHHGVDETPQLYKIYTGKVSNMRDFGCFVTLDNVRPQAGGKRWEGMVHVSSISASRVNHPQDVVSRGQPVYVKVLSVAGTRVSLSIKDVDQSTGGDLTPNLRVRTPAELAEEDRLRRERAQARSQTAPGMGDEPAGAAAATTRRKRISSPERFEIKQLIASGVLDPADYPDIDDVDSGVLNYEEKEEELDIEIRDDEPAFLAGQTRGAVQLSPVKIVKNPDGTMNRAAIQGASLAKERREFKSQQLEAEMDVPRDLNQPWVDPMPDQGERTFAQDLRGFTLRTELVRAIEDNQVLVVVGDTGSGKTTQMTQYLAEEGYATRGMIGCTQPRRVAAMSVAKRVAEEVGVRLGEEVGYTIRFEDCTSPQTKIKYMTDGMLLRECLVDPHLTKYSIVILDEAHERTIHTDDPEPDYLDAALITTMQIHLSEPAGDILIFLTGQEEIETAAEVLFSRMKALGPMVPELMILPTSLTIDGIYYVVDPGFVKQNAYDPKLGMDSLVVLKAMGINDLIGFDFMDPPPVQTMVAAMEGLYQLGALDEEGLLTRLGRKMAEFPLEPPLAKMLIMSVDLGCSDEILTIVAMLSVQNIWYRPKEKQAIADQKKAKFHQPEARSLRRAQDIRKQLLGIMDRYRQDIVSCGRNFRKVLMAICGGFFRHAAKKDPQEGYKTLVEGTPVYIHPSSALFNHQPEWVIYHELVMTTKEYMREVVAVDPKWLVEVAPTFFKVADANRLSKRKRMEKIEPLFNRYEKPNEWRISKIKRGGRVSQTFG</sequence>
<evidence type="ECO:0000256" key="11">
    <source>
        <dbReference type="SAM" id="MobiDB-lite"/>
    </source>
</evidence>
<dbReference type="PROSITE" id="PS50126">
    <property type="entry name" value="S1"/>
    <property type="match status" value="1"/>
</dbReference>
<dbReference type="PROSITE" id="PS00690">
    <property type="entry name" value="DEAH_ATP_HELICASE"/>
    <property type="match status" value="1"/>
</dbReference>
<evidence type="ECO:0000256" key="12">
    <source>
        <dbReference type="SAM" id="Phobius"/>
    </source>
</evidence>
<keyword evidence="7" id="KW-0067">ATP-binding</keyword>
<dbReference type="Gene3D" id="2.40.50.140">
    <property type="entry name" value="Nucleic acid-binding proteins"/>
    <property type="match status" value="1"/>
</dbReference>
<feature type="compositionally biased region" description="Basic and acidic residues" evidence="11">
    <location>
        <begin position="648"/>
        <end position="662"/>
    </location>
</feature>
<keyword evidence="9" id="KW-0539">Nucleus</keyword>
<evidence type="ECO:0000256" key="3">
    <source>
        <dbReference type="ARBA" id="ARBA00022664"/>
    </source>
</evidence>
<evidence type="ECO:0000313" key="16">
    <source>
        <dbReference type="Proteomes" id="UP000070544"/>
    </source>
</evidence>
<evidence type="ECO:0000256" key="4">
    <source>
        <dbReference type="ARBA" id="ARBA00022741"/>
    </source>
</evidence>
<feature type="compositionally biased region" description="Low complexity" evidence="11">
    <location>
        <begin position="830"/>
        <end position="843"/>
    </location>
</feature>
<feature type="domain" description="Helicase ATP-binding" evidence="14">
    <location>
        <begin position="989"/>
        <end position="1141"/>
    </location>
</feature>
<dbReference type="STRING" id="1344416.A0A138ZXZ7"/>
<dbReference type="PROSITE" id="PS51192">
    <property type="entry name" value="HELICASE_ATP_BIND_1"/>
    <property type="match status" value="1"/>
</dbReference>
<dbReference type="FunFam" id="2.40.50.140:FF:000061">
    <property type="entry name" value="ATP-dependent RNA helicase DHX8"/>
    <property type="match status" value="1"/>
</dbReference>
<dbReference type="FunFam" id="1.20.120.1080:FF:000001">
    <property type="entry name" value="Pre-mRNA-splicing factor ATP-dependent RNA helicase"/>
    <property type="match status" value="1"/>
</dbReference>
<dbReference type="InterPro" id="IPR049621">
    <property type="entry name" value="S1_DHX8_helicase"/>
</dbReference>
<evidence type="ECO:0000259" key="13">
    <source>
        <dbReference type="PROSITE" id="PS50126"/>
    </source>
</evidence>
<evidence type="ECO:0000256" key="5">
    <source>
        <dbReference type="ARBA" id="ARBA00022801"/>
    </source>
</evidence>
<evidence type="ECO:0000256" key="9">
    <source>
        <dbReference type="ARBA" id="ARBA00023242"/>
    </source>
</evidence>
<evidence type="ECO:0000256" key="7">
    <source>
        <dbReference type="ARBA" id="ARBA00022840"/>
    </source>
</evidence>
<dbReference type="InterPro" id="IPR002464">
    <property type="entry name" value="DNA/RNA_helicase_DEAH_CS"/>
</dbReference>
<keyword evidence="12" id="KW-0812">Transmembrane</keyword>
<feature type="compositionally biased region" description="Basic and acidic residues" evidence="11">
    <location>
        <begin position="815"/>
        <end position="824"/>
    </location>
</feature>
<dbReference type="GO" id="GO:0003724">
    <property type="term" value="F:RNA helicase activity"/>
    <property type="evidence" value="ECO:0007669"/>
    <property type="project" value="UniProtKB-EC"/>
</dbReference>
<protein>
    <recommendedName>
        <fullName evidence="2">RNA helicase</fullName>
        <ecNumber evidence="2">3.6.4.13</ecNumber>
    </recommendedName>
</protein>
<comment type="similarity">
    <text evidence="1">Belongs to the DEAD box helicase family. DEAH subfamily.</text>
</comment>
<keyword evidence="4" id="KW-0547">Nucleotide-binding</keyword>
<dbReference type="FunFam" id="3.40.50.300:FF:000578">
    <property type="entry name" value="probable ATP-dependent RNA helicase DHX35"/>
    <property type="match status" value="1"/>
</dbReference>
<keyword evidence="12" id="KW-0472">Membrane</keyword>
<keyword evidence="8" id="KW-0508">mRNA splicing</keyword>
<dbReference type="Pfam" id="PF11927">
    <property type="entry name" value="HODM_asu-like"/>
    <property type="match status" value="1"/>
</dbReference>
<evidence type="ECO:0000313" key="15">
    <source>
        <dbReference type="EMBL" id="KXS09372.1"/>
    </source>
</evidence>
<dbReference type="InterPro" id="IPR007502">
    <property type="entry name" value="Helicase-assoc_dom"/>
</dbReference>
<feature type="region of interest" description="Disordered" evidence="11">
    <location>
        <begin position="808"/>
        <end position="850"/>
    </location>
</feature>
<dbReference type="InterPro" id="IPR048333">
    <property type="entry name" value="HA2_WH"/>
</dbReference>
<evidence type="ECO:0000256" key="1">
    <source>
        <dbReference type="ARBA" id="ARBA00008792"/>
    </source>
</evidence>
<dbReference type="SUPFAM" id="SSF52540">
    <property type="entry name" value="P-loop containing nucleoside triphosphate hydrolases"/>
    <property type="match status" value="1"/>
</dbReference>